<evidence type="ECO:0000256" key="1">
    <source>
        <dbReference type="SAM" id="Phobius"/>
    </source>
</evidence>
<protein>
    <submittedName>
        <fullName evidence="2">Uncharacterized protein</fullName>
    </submittedName>
</protein>
<evidence type="ECO:0000313" key="3">
    <source>
        <dbReference type="Proteomes" id="UP001201262"/>
    </source>
</evidence>
<feature type="non-terminal residue" evidence="2">
    <location>
        <position position="1"/>
    </location>
</feature>
<reference evidence="2" key="1">
    <citation type="submission" date="2021-12" db="EMBL/GenBank/DDBJ databases">
        <title>Convergent genome expansion in fungi linked to evolution of root-endophyte symbiosis.</title>
        <authorList>
            <consortium name="DOE Joint Genome Institute"/>
            <person name="Ke Y.-H."/>
            <person name="Bonito G."/>
            <person name="Liao H.-L."/>
            <person name="Looney B."/>
            <person name="Rojas-Flechas A."/>
            <person name="Nash J."/>
            <person name="Hameed K."/>
            <person name="Schadt C."/>
            <person name="Martin F."/>
            <person name="Crous P.W."/>
            <person name="Miettinen O."/>
            <person name="Magnuson J.K."/>
            <person name="Labbe J."/>
            <person name="Jacobson D."/>
            <person name="Doktycz M.J."/>
            <person name="Veneault-Fourrey C."/>
            <person name="Kuo A."/>
            <person name="Mondo S."/>
            <person name="Calhoun S."/>
            <person name="Riley R."/>
            <person name="Ohm R."/>
            <person name="LaButti K."/>
            <person name="Andreopoulos B."/>
            <person name="Pangilinan J."/>
            <person name="Nolan M."/>
            <person name="Tritt A."/>
            <person name="Clum A."/>
            <person name="Lipzen A."/>
            <person name="Daum C."/>
            <person name="Barry K."/>
            <person name="Grigoriev I.V."/>
            <person name="Vilgalys R."/>
        </authorList>
    </citation>
    <scope>NUCLEOTIDE SEQUENCE</scope>
    <source>
        <strain evidence="2">PMI_201</strain>
    </source>
</reference>
<proteinExistence type="predicted"/>
<evidence type="ECO:0000313" key="2">
    <source>
        <dbReference type="EMBL" id="KAH8699305.1"/>
    </source>
</evidence>
<accession>A0AAD4KSF3</accession>
<comment type="caution">
    <text evidence="2">The sequence shown here is derived from an EMBL/GenBank/DDBJ whole genome shotgun (WGS) entry which is preliminary data.</text>
</comment>
<sequence length="68" mass="7933">MRDQCHYLWGSTIVEPFNVIPITIYGFFVYLKPYIRALCSSCTQITIFYILLDYRACLDCYSTCTGID</sequence>
<keyword evidence="1" id="KW-1133">Transmembrane helix</keyword>
<keyword evidence="1" id="KW-0472">Membrane</keyword>
<feature type="transmembrane region" description="Helical" evidence="1">
    <location>
        <begin position="34"/>
        <end position="52"/>
    </location>
</feature>
<keyword evidence="1" id="KW-0812">Transmembrane</keyword>
<name>A0AAD4KSF3_9EURO</name>
<dbReference type="RefSeq" id="XP_046073769.1">
    <property type="nucleotide sequence ID" value="XM_046216018.1"/>
</dbReference>
<gene>
    <name evidence="2" type="ORF">BGW36DRAFT_377726</name>
</gene>
<keyword evidence="3" id="KW-1185">Reference proteome</keyword>
<dbReference type="Proteomes" id="UP001201262">
    <property type="component" value="Unassembled WGS sequence"/>
</dbReference>
<dbReference type="EMBL" id="JAJTJA010000005">
    <property type="protein sequence ID" value="KAH8699305.1"/>
    <property type="molecule type" value="Genomic_DNA"/>
</dbReference>
<dbReference type="AlphaFoldDB" id="A0AAD4KSF3"/>
<dbReference type="GeneID" id="70246305"/>
<feature type="transmembrane region" description="Helical" evidence="1">
    <location>
        <begin position="7"/>
        <end position="28"/>
    </location>
</feature>
<organism evidence="2 3">
    <name type="scientific">Talaromyces proteolyticus</name>
    <dbReference type="NCBI Taxonomy" id="1131652"/>
    <lineage>
        <taxon>Eukaryota</taxon>
        <taxon>Fungi</taxon>
        <taxon>Dikarya</taxon>
        <taxon>Ascomycota</taxon>
        <taxon>Pezizomycotina</taxon>
        <taxon>Eurotiomycetes</taxon>
        <taxon>Eurotiomycetidae</taxon>
        <taxon>Eurotiales</taxon>
        <taxon>Trichocomaceae</taxon>
        <taxon>Talaromyces</taxon>
        <taxon>Talaromyces sect. Bacilispori</taxon>
    </lineage>
</organism>